<dbReference type="GeneID" id="67472656"/>
<evidence type="ECO:0000256" key="1">
    <source>
        <dbReference type="SAM" id="Phobius"/>
    </source>
</evidence>
<sequence>MRLIDEYLDNLYKNGNNKSTLELKKEMRDHLIESVNDFKLQGLNEEEACRKAIERFDGGTEMQQELHNIIKELSLSLATHKSIIKGVRKILYFISIIACLTSGLMWCYNEGLQKNRNNLGKSFDEEIRKLAEKYDMTKVDEYKLELESLLNQDKYNKIKYFRLHVADMVDGNTSLSSSGVNAKTVYNKEIDSSMELMYTQYLGYNGKDFLDKSGNIINPDIFSEHFFYFESKTLIQTSVMLGVVTLISYFVLKFKISLT</sequence>
<dbReference type="NCBIfam" id="NF038403">
    <property type="entry name" value="perm_prefix_1"/>
    <property type="match status" value="1"/>
</dbReference>
<dbReference type="RefSeq" id="WP_021432975.1">
    <property type="nucleotide sequence ID" value="NZ_AVNC01000015.1"/>
</dbReference>
<evidence type="ECO:0000313" key="3">
    <source>
        <dbReference type="Proteomes" id="UP000015688"/>
    </source>
</evidence>
<name>T4VQA5_PARBF</name>
<keyword evidence="1" id="KW-0812">Transmembrane</keyword>
<protein>
    <submittedName>
        <fullName evidence="2">Uncharacterized protein</fullName>
    </submittedName>
</protein>
<dbReference type="EMBL" id="AVNC01000015">
    <property type="protein sequence ID" value="EQK42867.1"/>
    <property type="molecule type" value="Genomic_DNA"/>
</dbReference>
<dbReference type="AlphaFoldDB" id="T4VQA5"/>
<dbReference type="InterPro" id="IPR047928">
    <property type="entry name" value="Perm_prefix_1"/>
</dbReference>
<evidence type="ECO:0000313" key="2">
    <source>
        <dbReference type="EMBL" id="EQK42867.1"/>
    </source>
</evidence>
<reference evidence="2 3" key="1">
    <citation type="submission" date="2013-06" db="EMBL/GenBank/DDBJ databases">
        <authorList>
            <person name="Walk S."/>
            <person name="Aronoff D."/>
            <person name="Young V.Y."/>
            <person name="Marsh J."/>
            <person name="Harrison L."/>
            <person name="Daugherty S.C."/>
            <person name="Shefchek K.A."/>
            <person name="Hine E.E."/>
            <person name="Tallon L.J."/>
            <person name="Sadzewicz L.K."/>
            <person name="Rasko D.A."/>
        </authorList>
    </citation>
    <scope>NUCLEOTIDE SEQUENCE [LARGE SCALE GENOMIC DNA]</scope>
    <source>
        <strain evidence="2 3">ATCC 638</strain>
    </source>
</reference>
<feature type="transmembrane region" description="Helical" evidence="1">
    <location>
        <begin position="233"/>
        <end position="252"/>
    </location>
</feature>
<keyword evidence="1" id="KW-0472">Membrane</keyword>
<feature type="transmembrane region" description="Helical" evidence="1">
    <location>
        <begin position="90"/>
        <end position="108"/>
    </location>
</feature>
<gene>
    <name evidence="2" type="ORF">C672_1811</name>
</gene>
<organism evidence="2 3">
    <name type="scientific">Paraclostridium bifermentans ATCC 638 = DSM 14991</name>
    <dbReference type="NCBI Taxonomy" id="1233171"/>
    <lineage>
        <taxon>Bacteria</taxon>
        <taxon>Bacillati</taxon>
        <taxon>Bacillota</taxon>
        <taxon>Clostridia</taxon>
        <taxon>Peptostreptococcales</taxon>
        <taxon>Peptostreptococcaceae</taxon>
        <taxon>Paraclostridium</taxon>
    </lineage>
</organism>
<keyword evidence="1" id="KW-1133">Transmembrane helix</keyword>
<dbReference type="PATRIC" id="fig|1233171.3.peg.1702"/>
<proteinExistence type="predicted"/>
<dbReference type="Proteomes" id="UP000015688">
    <property type="component" value="Unassembled WGS sequence"/>
</dbReference>
<comment type="caution">
    <text evidence="2">The sequence shown here is derived from an EMBL/GenBank/DDBJ whole genome shotgun (WGS) entry which is preliminary data.</text>
</comment>
<accession>T4VQA5</accession>